<dbReference type="Proteomes" id="UP001235939">
    <property type="component" value="Chromosome 01"/>
</dbReference>
<dbReference type="EMBL" id="CP092863">
    <property type="protein sequence ID" value="UYV62079.1"/>
    <property type="molecule type" value="Genomic_DNA"/>
</dbReference>
<name>A0ABY6K191_9ARAC</name>
<protein>
    <submittedName>
        <fullName evidence="1">Uncharacterized protein</fullName>
    </submittedName>
</protein>
<evidence type="ECO:0000313" key="2">
    <source>
        <dbReference type="Proteomes" id="UP001235939"/>
    </source>
</evidence>
<proteinExistence type="predicted"/>
<reference evidence="1 2" key="1">
    <citation type="submission" date="2022-01" db="EMBL/GenBank/DDBJ databases">
        <title>A chromosomal length assembly of Cordylochernes scorpioides.</title>
        <authorList>
            <person name="Zeh D."/>
            <person name="Zeh J."/>
        </authorList>
    </citation>
    <scope>NUCLEOTIDE SEQUENCE [LARGE SCALE GENOMIC DNA]</scope>
    <source>
        <strain evidence="1">IN4F17</strain>
        <tissue evidence="1">Whole Body</tissue>
    </source>
</reference>
<sequence length="104" mass="11980">MYFGFSYLAERLDDLLIVSASRIGAPGFLDNRWHRVMFIFSVVCIFSSITFPAQVRDCPVGRSTVSYCNHFTLQNVQKKKLFYAIIKLADEMGVKMRGNKNEME</sequence>
<gene>
    <name evidence="1" type="ORF">LAZ67_1007745</name>
</gene>
<keyword evidence="2" id="KW-1185">Reference proteome</keyword>
<organism evidence="1 2">
    <name type="scientific">Cordylochernes scorpioides</name>
    <dbReference type="NCBI Taxonomy" id="51811"/>
    <lineage>
        <taxon>Eukaryota</taxon>
        <taxon>Metazoa</taxon>
        <taxon>Ecdysozoa</taxon>
        <taxon>Arthropoda</taxon>
        <taxon>Chelicerata</taxon>
        <taxon>Arachnida</taxon>
        <taxon>Pseudoscorpiones</taxon>
        <taxon>Cheliferoidea</taxon>
        <taxon>Chernetidae</taxon>
        <taxon>Cordylochernes</taxon>
    </lineage>
</organism>
<accession>A0ABY6K191</accession>
<evidence type="ECO:0000313" key="1">
    <source>
        <dbReference type="EMBL" id="UYV62079.1"/>
    </source>
</evidence>